<protein>
    <submittedName>
        <fullName evidence="2">Uncharacterized protein</fullName>
    </submittedName>
</protein>
<dbReference type="EMBL" id="JAMZMK010007813">
    <property type="protein sequence ID" value="KAI7743107.1"/>
    <property type="molecule type" value="Genomic_DNA"/>
</dbReference>
<feature type="non-terminal residue" evidence="2">
    <location>
        <position position="139"/>
    </location>
</feature>
<proteinExistence type="predicted"/>
<reference evidence="2" key="1">
    <citation type="submission" date="2022-06" db="EMBL/GenBank/DDBJ databases">
        <title>Uncovering the hologenomic basis of an extraordinary plant invasion.</title>
        <authorList>
            <person name="Bieker V.C."/>
            <person name="Martin M.D."/>
            <person name="Gilbert T."/>
            <person name="Hodgins K."/>
            <person name="Battlay P."/>
            <person name="Petersen B."/>
            <person name="Wilson J."/>
        </authorList>
    </citation>
    <scope>NUCLEOTIDE SEQUENCE</scope>
    <source>
        <strain evidence="2">AA19_3_7</strain>
        <tissue evidence="2">Leaf</tissue>
    </source>
</reference>
<keyword evidence="3" id="KW-1185">Reference proteome</keyword>
<gene>
    <name evidence="2" type="ORF">M8C21_013601</name>
</gene>
<organism evidence="2 3">
    <name type="scientific">Ambrosia artemisiifolia</name>
    <name type="common">Common ragweed</name>
    <dbReference type="NCBI Taxonomy" id="4212"/>
    <lineage>
        <taxon>Eukaryota</taxon>
        <taxon>Viridiplantae</taxon>
        <taxon>Streptophyta</taxon>
        <taxon>Embryophyta</taxon>
        <taxon>Tracheophyta</taxon>
        <taxon>Spermatophyta</taxon>
        <taxon>Magnoliopsida</taxon>
        <taxon>eudicotyledons</taxon>
        <taxon>Gunneridae</taxon>
        <taxon>Pentapetalae</taxon>
        <taxon>asterids</taxon>
        <taxon>campanulids</taxon>
        <taxon>Asterales</taxon>
        <taxon>Asteraceae</taxon>
        <taxon>Asteroideae</taxon>
        <taxon>Heliantheae alliance</taxon>
        <taxon>Heliantheae</taxon>
        <taxon>Ambrosia</taxon>
    </lineage>
</organism>
<keyword evidence="1" id="KW-0472">Membrane</keyword>
<comment type="caution">
    <text evidence="2">The sequence shown here is derived from an EMBL/GenBank/DDBJ whole genome shotgun (WGS) entry which is preliminary data.</text>
</comment>
<sequence length="139" mass="16266">LPEPKSCEDREQEVSISLKRGHHIRLYAGEEGEQGGKNGGWFTRRRWDAVCFRVDLRRRCGEVGRWQLRGSAVVFSTLRLVADDDGYNTMKTDYLQPYYMSGHTNWATWFPGDELMVMTTVSILLYMFIYCCLNFFPVY</sequence>
<accession>A0AAD5CK52</accession>
<dbReference type="Proteomes" id="UP001206925">
    <property type="component" value="Unassembled WGS sequence"/>
</dbReference>
<feature type="transmembrane region" description="Helical" evidence="1">
    <location>
        <begin position="115"/>
        <end position="136"/>
    </location>
</feature>
<evidence type="ECO:0000313" key="3">
    <source>
        <dbReference type="Proteomes" id="UP001206925"/>
    </source>
</evidence>
<keyword evidence="1" id="KW-0812">Transmembrane</keyword>
<evidence type="ECO:0000313" key="2">
    <source>
        <dbReference type="EMBL" id="KAI7743107.1"/>
    </source>
</evidence>
<keyword evidence="1" id="KW-1133">Transmembrane helix</keyword>
<dbReference type="AlphaFoldDB" id="A0AAD5CK52"/>
<evidence type="ECO:0000256" key="1">
    <source>
        <dbReference type="SAM" id="Phobius"/>
    </source>
</evidence>
<name>A0AAD5CK52_AMBAR</name>